<dbReference type="InParanoid" id="A0A1V8SUX1"/>
<evidence type="ECO:0000256" key="1">
    <source>
        <dbReference type="SAM" id="MobiDB-lite"/>
    </source>
</evidence>
<dbReference type="PANTHER" id="PTHR42085:SF2">
    <property type="entry name" value="F-BOX DOMAIN-CONTAINING PROTEIN"/>
    <property type="match status" value="1"/>
</dbReference>
<evidence type="ECO:0000313" key="2">
    <source>
        <dbReference type="EMBL" id="OQO02869.1"/>
    </source>
</evidence>
<accession>A0A1V8SUX1</accession>
<dbReference type="InterPro" id="IPR038883">
    <property type="entry name" value="AN11006-like"/>
</dbReference>
<comment type="caution">
    <text evidence="2">The sequence shown here is derived from an EMBL/GenBank/DDBJ whole genome shotgun (WGS) entry which is preliminary data.</text>
</comment>
<protein>
    <submittedName>
        <fullName evidence="2">Uncharacterized protein</fullName>
    </submittedName>
</protein>
<organism evidence="2 3">
    <name type="scientific">Cryoendolithus antarcticus</name>
    <dbReference type="NCBI Taxonomy" id="1507870"/>
    <lineage>
        <taxon>Eukaryota</taxon>
        <taxon>Fungi</taxon>
        <taxon>Dikarya</taxon>
        <taxon>Ascomycota</taxon>
        <taxon>Pezizomycotina</taxon>
        <taxon>Dothideomycetes</taxon>
        <taxon>Dothideomycetidae</taxon>
        <taxon>Cladosporiales</taxon>
        <taxon>Cladosporiaceae</taxon>
        <taxon>Cryoendolithus</taxon>
    </lineage>
</organism>
<dbReference type="AlphaFoldDB" id="A0A1V8SUX1"/>
<name>A0A1V8SUX1_9PEZI</name>
<reference evidence="3" key="1">
    <citation type="submission" date="2017-03" db="EMBL/GenBank/DDBJ databases">
        <title>Genomes of endolithic fungi from Antarctica.</title>
        <authorList>
            <person name="Coleine C."/>
            <person name="Masonjones S."/>
            <person name="Stajich J.E."/>
        </authorList>
    </citation>
    <scope>NUCLEOTIDE SEQUENCE [LARGE SCALE GENOMIC DNA]</scope>
    <source>
        <strain evidence="3">CCFEE 5527</strain>
    </source>
</reference>
<feature type="region of interest" description="Disordered" evidence="1">
    <location>
        <begin position="1"/>
        <end position="23"/>
    </location>
</feature>
<sequence length="579" mass="64641">MDTSKGAQMRINRSAAGEHDHSQYLHSCQAESTDAPMPWAMPSAVAVAVFEDYFLDTAGLEASWGFQFTPTITTAQTARTVEAWSNMEDDDSDMRAMAASDVSGLETSEGALTFVPGSEHLEALGAPTAGSHLFDRFACPLGLHGAHRMCNWACNNAATLRMPAMRCPVYEPVVKPGRYTPKHAAPPGPSDSALPRLCAHYASLRREYTSIRMAQSLAAQHSILFSLPAELRNEIYNLVIHSALAHDATTTGVTEPRHLRMPHVMATLPAKAIDTQIPSACKPVPALLLTCKLIRKEAIELYTTAVDSELQKSVADIGIFWTDLGALSKEAHAKRWSVQAREAAKRWNSLQAAAIWRWCKALLVKGEGMRVQEWVEFQKKAASTSDGRSELKGSLTDLKMKSKASKTRQQPARSCKTKTASLLNYIPPLFHLPPELRVMIYELVAISTLDEARSLDIKPPPTTLAVCRVSQQLRLEAEPVWHNVLMTEIERAYDDIKGFWDVCDLVCKRFLWRLRNLPGSCNDGVTLRLSCIMDAFEMLIKERERWQQTEMVLSYEVSRERRGRWYKTEPDSQKLSAGR</sequence>
<dbReference type="Proteomes" id="UP000192596">
    <property type="component" value="Unassembled WGS sequence"/>
</dbReference>
<keyword evidence="3" id="KW-1185">Reference proteome</keyword>
<gene>
    <name evidence="2" type="ORF">B0A48_11152</name>
</gene>
<proteinExistence type="predicted"/>
<dbReference type="EMBL" id="NAJO01000026">
    <property type="protein sequence ID" value="OQO02869.1"/>
    <property type="molecule type" value="Genomic_DNA"/>
</dbReference>
<evidence type="ECO:0000313" key="3">
    <source>
        <dbReference type="Proteomes" id="UP000192596"/>
    </source>
</evidence>
<dbReference type="PANTHER" id="PTHR42085">
    <property type="entry name" value="F-BOX DOMAIN-CONTAINING PROTEIN"/>
    <property type="match status" value="1"/>
</dbReference>